<organism evidence="3 4">
    <name type="scientific">Chara braunii</name>
    <name type="common">Braun's stonewort</name>
    <dbReference type="NCBI Taxonomy" id="69332"/>
    <lineage>
        <taxon>Eukaryota</taxon>
        <taxon>Viridiplantae</taxon>
        <taxon>Streptophyta</taxon>
        <taxon>Charophyceae</taxon>
        <taxon>Charales</taxon>
        <taxon>Characeae</taxon>
        <taxon>Chara</taxon>
    </lineage>
</organism>
<dbReference type="Gramene" id="GBG91396">
    <property type="protein sequence ID" value="GBG91396"/>
    <property type="gene ID" value="CBR_g52283"/>
</dbReference>
<sequence>MESSSSSSSKLSPSPSSAFSSPPSSSSSSASSSSLPASNYAPSRSGLSGQQDVARGRRPHRWVLRNPFVFRVGTTMTGVGVGCGVGIGVGRPINLAALPAVGPALGGGVSSIQGSLSGASGQVQKGVNLLGGKLGVKGLKAGIGCGVGIGYGFGVGLALKPGVGEEILNTLKDGVASLTEYVMTKWGPQDENRSEKAQQILSGMLLQGRAFGQQGSAVSSHVAGTAWPNREATTSSSPFVSAVAGQEASRAHKLSAQPSSLTQTAGGTAGSKLAGNDNRRKDGGQSRKHGDEDDMPSRMRVEVDRLQSENEQLRALLRHENEIAALRDENAALKRFLTEVLDVEVDGFRTFSSGSQDDMVLSRLRCFECRRRQRRR</sequence>
<reference evidence="3 4" key="1">
    <citation type="journal article" date="2018" name="Cell">
        <title>The Chara Genome: Secondary Complexity and Implications for Plant Terrestrialization.</title>
        <authorList>
            <person name="Nishiyama T."/>
            <person name="Sakayama H."/>
            <person name="Vries J.D."/>
            <person name="Buschmann H."/>
            <person name="Saint-Marcoux D."/>
            <person name="Ullrich K.K."/>
            <person name="Haas F.B."/>
            <person name="Vanderstraeten L."/>
            <person name="Becker D."/>
            <person name="Lang D."/>
            <person name="Vosolsobe S."/>
            <person name="Rombauts S."/>
            <person name="Wilhelmsson P.K.I."/>
            <person name="Janitza P."/>
            <person name="Kern R."/>
            <person name="Heyl A."/>
            <person name="Rumpler F."/>
            <person name="Villalobos L.I.A.C."/>
            <person name="Clay J.M."/>
            <person name="Skokan R."/>
            <person name="Toyoda A."/>
            <person name="Suzuki Y."/>
            <person name="Kagoshima H."/>
            <person name="Schijlen E."/>
            <person name="Tajeshwar N."/>
            <person name="Catarino B."/>
            <person name="Hetherington A.J."/>
            <person name="Saltykova A."/>
            <person name="Bonnot C."/>
            <person name="Breuninger H."/>
            <person name="Symeonidi A."/>
            <person name="Radhakrishnan G.V."/>
            <person name="Van Nieuwerburgh F."/>
            <person name="Deforce D."/>
            <person name="Chang C."/>
            <person name="Karol K.G."/>
            <person name="Hedrich R."/>
            <person name="Ulvskov P."/>
            <person name="Glockner G."/>
            <person name="Delwiche C.F."/>
            <person name="Petrasek J."/>
            <person name="Van de Peer Y."/>
            <person name="Friml J."/>
            <person name="Beilby M."/>
            <person name="Dolan L."/>
            <person name="Kohara Y."/>
            <person name="Sugano S."/>
            <person name="Fujiyama A."/>
            <person name="Delaux P.-M."/>
            <person name="Quint M."/>
            <person name="TheiBen G."/>
            <person name="Hagemann M."/>
            <person name="Harholt J."/>
            <person name="Dunand C."/>
            <person name="Zachgo S."/>
            <person name="Langdale J."/>
            <person name="Maumus F."/>
            <person name="Straeten D.V.D."/>
            <person name="Gould S.B."/>
            <person name="Rensing S.A."/>
        </authorList>
    </citation>
    <scope>NUCLEOTIDE SEQUENCE [LARGE SCALE GENOMIC DNA]</scope>
    <source>
        <strain evidence="3 4">S276</strain>
    </source>
</reference>
<dbReference type="OMA" id="NTEYSSR"/>
<feature type="compositionally biased region" description="Basic and acidic residues" evidence="2">
    <location>
        <begin position="277"/>
        <end position="298"/>
    </location>
</feature>
<dbReference type="PANTHER" id="PTHR36051:SF2">
    <property type="entry name" value="DYNAMIN"/>
    <property type="match status" value="1"/>
</dbReference>
<dbReference type="PANTHER" id="PTHR36051">
    <property type="entry name" value="DYNAMIN"/>
    <property type="match status" value="1"/>
</dbReference>
<keyword evidence="4" id="KW-1185">Reference proteome</keyword>
<dbReference type="AlphaFoldDB" id="A0A388MA07"/>
<accession>A0A388MA07</accession>
<keyword evidence="1" id="KW-0175">Coiled coil</keyword>
<name>A0A388MA07_CHABU</name>
<dbReference type="Proteomes" id="UP000265515">
    <property type="component" value="Unassembled WGS sequence"/>
</dbReference>
<feature type="compositionally biased region" description="Low complexity" evidence="2">
    <location>
        <begin position="1"/>
        <end position="43"/>
    </location>
</feature>
<feature type="compositionally biased region" description="Polar residues" evidence="2">
    <location>
        <begin position="256"/>
        <end position="266"/>
    </location>
</feature>
<dbReference type="EMBL" id="BFEA01000902">
    <property type="protein sequence ID" value="GBG91396.1"/>
    <property type="molecule type" value="Genomic_DNA"/>
</dbReference>
<comment type="caution">
    <text evidence="3">The sequence shown here is derived from an EMBL/GenBank/DDBJ whole genome shotgun (WGS) entry which is preliminary data.</text>
</comment>
<protein>
    <submittedName>
        <fullName evidence="3">Uncharacterized protein</fullName>
    </submittedName>
</protein>
<feature type="region of interest" description="Disordered" evidence="2">
    <location>
        <begin position="1"/>
        <end position="58"/>
    </location>
</feature>
<dbReference type="STRING" id="69332.A0A388MA07"/>
<proteinExistence type="predicted"/>
<feature type="region of interest" description="Disordered" evidence="2">
    <location>
        <begin position="250"/>
        <end position="298"/>
    </location>
</feature>
<evidence type="ECO:0000256" key="2">
    <source>
        <dbReference type="SAM" id="MobiDB-lite"/>
    </source>
</evidence>
<evidence type="ECO:0000313" key="3">
    <source>
        <dbReference type="EMBL" id="GBG91396.1"/>
    </source>
</evidence>
<evidence type="ECO:0000256" key="1">
    <source>
        <dbReference type="SAM" id="Coils"/>
    </source>
</evidence>
<feature type="coiled-coil region" evidence="1">
    <location>
        <begin position="303"/>
        <end position="336"/>
    </location>
</feature>
<gene>
    <name evidence="3" type="ORF">CBR_g52283</name>
</gene>
<evidence type="ECO:0000313" key="4">
    <source>
        <dbReference type="Proteomes" id="UP000265515"/>
    </source>
</evidence>